<keyword evidence="7 8" id="KW-0275">Fatty acid biosynthesis</keyword>
<keyword evidence="8" id="KW-0963">Cytoplasm</keyword>
<keyword evidence="5 8" id="KW-0460">Magnesium</keyword>
<feature type="binding site" evidence="8">
    <location>
        <position position="7"/>
    </location>
    <ligand>
        <name>Mg(2+)</name>
        <dbReference type="ChEBI" id="CHEBI:18420"/>
    </ligand>
</feature>
<comment type="catalytic activity">
    <reaction evidence="8">
        <text>apo-[ACP] + CoA = holo-[ACP] + adenosine 3',5'-bisphosphate + H(+)</text>
        <dbReference type="Rhea" id="RHEA:12068"/>
        <dbReference type="Rhea" id="RHEA-COMP:9685"/>
        <dbReference type="Rhea" id="RHEA-COMP:9690"/>
        <dbReference type="ChEBI" id="CHEBI:15378"/>
        <dbReference type="ChEBI" id="CHEBI:29999"/>
        <dbReference type="ChEBI" id="CHEBI:57287"/>
        <dbReference type="ChEBI" id="CHEBI:58343"/>
        <dbReference type="ChEBI" id="CHEBI:64479"/>
        <dbReference type="EC" id="2.7.8.7"/>
    </reaction>
</comment>
<evidence type="ECO:0000313" key="10">
    <source>
        <dbReference type="EMBL" id="MBN7798170.1"/>
    </source>
</evidence>
<dbReference type="Proteomes" id="UP000664303">
    <property type="component" value="Unassembled WGS sequence"/>
</dbReference>
<keyword evidence="4 8" id="KW-0276">Fatty acid metabolism</keyword>
<organism evidence="10 11">
    <name type="scientific">Parahaliea mediterranea</name>
    <dbReference type="NCBI Taxonomy" id="651086"/>
    <lineage>
        <taxon>Bacteria</taxon>
        <taxon>Pseudomonadati</taxon>
        <taxon>Pseudomonadota</taxon>
        <taxon>Gammaproteobacteria</taxon>
        <taxon>Cellvibrionales</taxon>
        <taxon>Halieaceae</taxon>
        <taxon>Parahaliea</taxon>
    </lineage>
</organism>
<keyword evidence="11" id="KW-1185">Reference proteome</keyword>
<dbReference type="NCBIfam" id="TIGR00516">
    <property type="entry name" value="acpS"/>
    <property type="match status" value="1"/>
</dbReference>
<name>A0A939DH19_9GAMM</name>
<reference evidence="10" key="1">
    <citation type="submission" date="2021-02" db="EMBL/GenBank/DDBJ databases">
        <title>PHA producing bacteria isolated from coastal sediment in Guangdong, Shenzhen.</title>
        <authorList>
            <person name="Zheng W."/>
            <person name="Yu S."/>
            <person name="Huang Y."/>
        </authorList>
    </citation>
    <scope>NUCLEOTIDE SEQUENCE</scope>
    <source>
        <strain evidence="10">TN14-10</strain>
    </source>
</reference>
<evidence type="ECO:0000256" key="4">
    <source>
        <dbReference type="ARBA" id="ARBA00022832"/>
    </source>
</evidence>
<sequence length="123" mass="13104">MIAVGTDILEIERLEAVVGRLGERFVARILTPDEREEYRASKLPMRLLAKRFAAKEAVAKALGTGIGRGVSWQDMAIAHDANGAPEVHLSGGALAAARARGGSRVLLSLADERHYVVAFAALA</sequence>
<dbReference type="Gene3D" id="3.90.470.20">
    <property type="entry name" value="4'-phosphopantetheinyl transferase domain"/>
    <property type="match status" value="1"/>
</dbReference>
<dbReference type="InterPro" id="IPR008278">
    <property type="entry name" value="4-PPantetheinyl_Trfase_dom"/>
</dbReference>
<keyword evidence="3 8" id="KW-0479">Metal-binding</keyword>
<dbReference type="EMBL" id="JAFKCZ010000012">
    <property type="protein sequence ID" value="MBN7798170.1"/>
    <property type="molecule type" value="Genomic_DNA"/>
</dbReference>
<dbReference type="GO" id="GO:0005737">
    <property type="term" value="C:cytoplasm"/>
    <property type="evidence" value="ECO:0007669"/>
    <property type="project" value="UniProtKB-SubCell"/>
</dbReference>
<dbReference type="RefSeq" id="WP_206561613.1">
    <property type="nucleotide sequence ID" value="NZ_JAFKCZ010000012.1"/>
</dbReference>
<accession>A0A939DH19</accession>
<comment type="similarity">
    <text evidence="8">Belongs to the P-Pant transferase superfamily. AcpS family.</text>
</comment>
<dbReference type="GO" id="GO:0008897">
    <property type="term" value="F:holo-[acyl-carrier-protein] synthase activity"/>
    <property type="evidence" value="ECO:0007669"/>
    <property type="project" value="UniProtKB-UniRule"/>
</dbReference>
<evidence type="ECO:0000256" key="2">
    <source>
        <dbReference type="ARBA" id="ARBA00022679"/>
    </source>
</evidence>
<keyword evidence="1 8" id="KW-0444">Lipid biosynthesis</keyword>
<dbReference type="EC" id="2.7.8.7" evidence="8"/>
<evidence type="ECO:0000256" key="1">
    <source>
        <dbReference type="ARBA" id="ARBA00022516"/>
    </source>
</evidence>
<dbReference type="HAMAP" id="MF_00101">
    <property type="entry name" value="AcpS"/>
    <property type="match status" value="1"/>
</dbReference>
<evidence type="ECO:0000313" key="11">
    <source>
        <dbReference type="Proteomes" id="UP000664303"/>
    </source>
</evidence>
<proteinExistence type="inferred from homology"/>
<dbReference type="AlphaFoldDB" id="A0A939DH19"/>
<evidence type="ECO:0000256" key="5">
    <source>
        <dbReference type="ARBA" id="ARBA00022842"/>
    </source>
</evidence>
<comment type="cofactor">
    <cofactor evidence="8">
        <name>Mg(2+)</name>
        <dbReference type="ChEBI" id="CHEBI:18420"/>
    </cofactor>
</comment>
<keyword evidence="6 8" id="KW-0443">Lipid metabolism</keyword>
<dbReference type="SUPFAM" id="SSF56214">
    <property type="entry name" value="4'-phosphopantetheinyl transferase"/>
    <property type="match status" value="1"/>
</dbReference>
<evidence type="ECO:0000256" key="7">
    <source>
        <dbReference type="ARBA" id="ARBA00023160"/>
    </source>
</evidence>
<dbReference type="InterPro" id="IPR037143">
    <property type="entry name" value="4-PPantetheinyl_Trfase_dom_sf"/>
</dbReference>
<dbReference type="GO" id="GO:0006633">
    <property type="term" value="P:fatty acid biosynthetic process"/>
    <property type="evidence" value="ECO:0007669"/>
    <property type="project" value="UniProtKB-UniRule"/>
</dbReference>
<dbReference type="InterPro" id="IPR004568">
    <property type="entry name" value="Ppantetheine-prot_Trfase_dom"/>
</dbReference>
<keyword evidence="2 8" id="KW-0808">Transferase</keyword>
<evidence type="ECO:0000256" key="3">
    <source>
        <dbReference type="ARBA" id="ARBA00022723"/>
    </source>
</evidence>
<dbReference type="NCBIfam" id="TIGR00556">
    <property type="entry name" value="pantethn_trn"/>
    <property type="match status" value="1"/>
</dbReference>
<dbReference type="GO" id="GO:0000287">
    <property type="term" value="F:magnesium ion binding"/>
    <property type="evidence" value="ECO:0007669"/>
    <property type="project" value="UniProtKB-UniRule"/>
</dbReference>
<dbReference type="InterPro" id="IPR002582">
    <property type="entry name" value="ACPS"/>
</dbReference>
<feature type="binding site" evidence="8">
    <location>
        <position position="56"/>
    </location>
    <ligand>
        <name>Mg(2+)</name>
        <dbReference type="ChEBI" id="CHEBI:18420"/>
    </ligand>
</feature>
<dbReference type="Pfam" id="PF01648">
    <property type="entry name" value="ACPS"/>
    <property type="match status" value="1"/>
</dbReference>
<evidence type="ECO:0000256" key="8">
    <source>
        <dbReference type="HAMAP-Rule" id="MF_00101"/>
    </source>
</evidence>
<evidence type="ECO:0000256" key="6">
    <source>
        <dbReference type="ARBA" id="ARBA00023098"/>
    </source>
</evidence>
<comment type="subcellular location">
    <subcellularLocation>
        <location evidence="8">Cytoplasm</location>
    </subcellularLocation>
</comment>
<evidence type="ECO:0000259" key="9">
    <source>
        <dbReference type="Pfam" id="PF01648"/>
    </source>
</evidence>
<gene>
    <name evidence="8" type="primary">acpS</name>
    <name evidence="10" type="ORF">JYP50_16290</name>
</gene>
<protein>
    <recommendedName>
        <fullName evidence="8">Holo-[acyl-carrier-protein] synthase</fullName>
        <shortName evidence="8">Holo-ACP synthase</shortName>
        <ecNumber evidence="8">2.7.8.7</ecNumber>
    </recommendedName>
    <alternativeName>
        <fullName evidence="8">4'-phosphopantetheinyl transferase AcpS</fullName>
    </alternativeName>
</protein>
<comment type="function">
    <text evidence="8">Transfers the 4'-phosphopantetheine moiety from coenzyme A to a Ser of acyl-carrier-protein.</text>
</comment>
<feature type="domain" description="4'-phosphopantetheinyl transferase" evidence="9">
    <location>
        <begin position="3"/>
        <end position="98"/>
    </location>
</feature>
<comment type="caution">
    <text evidence="10">The sequence shown here is derived from an EMBL/GenBank/DDBJ whole genome shotgun (WGS) entry which is preliminary data.</text>
</comment>